<evidence type="ECO:0000256" key="5">
    <source>
        <dbReference type="ARBA" id="ARBA00023236"/>
    </source>
</evidence>
<keyword evidence="2" id="KW-0227">DNA damage</keyword>
<dbReference type="InterPro" id="IPR050116">
    <property type="entry name" value="DNA_polymerase-Y"/>
</dbReference>
<dbReference type="Gene3D" id="3.40.1170.60">
    <property type="match status" value="1"/>
</dbReference>
<organism evidence="8 9">
    <name type="scientific">Glutamicibacter arilaitensis</name>
    <dbReference type="NCBI Taxonomy" id="256701"/>
    <lineage>
        <taxon>Bacteria</taxon>
        <taxon>Bacillati</taxon>
        <taxon>Actinomycetota</taxon>
        <taxon>Actinomycetes</taxon>
        <taxon>Micrococcales</taxon>
        <taxon>Micrococcaceae</taxon>
        <taxon>Glutamicibacter</taxon>
    </lineage>
</organism>
<dbReference type="PANTHER" id="PTHR11076">
    <property type="entry name" value="DNA REPAIR POLYMERASE UMUC / TRANSFERASE FAMILY MEMBER"/>
    <property type="match status" value="1"/>
</dbReference>
<evidence type="ECO:0000256" key="6">
    <source>
        <dbReference type="ARBA" id="ARBA00025589"/>
    </source>
</evidence>
<dbReference type="Gene3D" id="1.10.150.20">
    <property type="entry name" value="5' to 3' exonuclease, C-terminal subdomain"/>
    <property type="match status" value="1"/>
</dbReference>
<keyword evidence="4" id="KW-0234">DNA repair</keyword>
<dbReference type="PANTHER" id="PTHR11076:SF34">
    <property type="entry name" value="PROTEIN UMUC"/>
    <property type="match status" value="1"/>
</dbReference>
<name>A0A2N7S015_9MICC</name>
<dbReference type="Pfam" id="PF11799">
    <property type="entry name" value="IMS_C"/>
    <property type="match status" value="1"/>
</dbReference>
<sequence length="430" mass="47036">MSADHVALVDVNNFYVSCERAFDYSLRNRPVVVLSNNDGCVVARSQEAKDLGIPTGEPFFKVQRYMDSHNLAVRSSNYELYGDMSARVMELLGRYGTWHEVYSIDESFVGLEGNLEQVRSVAAQIRAAIDQSIGLPVCVGVSSTKTLAKLANHIAKHNPGLGGVCVQQLMDPEVLENILHRVPVTDVWGVGRKTGAKLAAMGIESIADLQAADPLAIRKKFSVVLQRTVFELNGQRCIGPVEERADRGQVMFTRSFSTPVRTHEAMEEVMSIYAQKAASRLAREGRYAALLTVTAGTSRFARGEASFPSAQVRLPRPTRDPILLSKLAIAAMRDLMQPGIDYVRGGVILSGLSDSPGEQQLDLFGQSTDPAAEEQENVSSVVQDISVRFGAKSIGLGHAGMAKSPEWSMKREHISQRCTTDWDELLVVQA</sequence>
<comment type="similarity">
    <text evidence="1">Belongs to the DNA polymerase type-Y family.</text>
</comment>
<dbReference type="AlphaFoldDB" id="A0A2N7S015"/>
<dbReference type="RefSeq" id="WP_102598654.1">
    <property type="nucleotide sequence ID" value="NZ_JABUYH010000057.1"/>
</dbReference>
<evidence type="ECO:0000259" key="7">
    <source>
        <dbReference type="PROSITE" id="PS50173"/>
    </source>
</evidence>
<dbReference type="EMBL" id="PNQX01000002">
    <property type="protein sequence ID" value="PMQ19476.1"/>
    <property type="molecule type" value="Genomic_DNA"/>
</dbReference>
<evidence type="ECO:0000256" key="1">
    <source>
        <dbReference type="ARBA" id="ARBA00010945"/>
    </source>
</evidence>
<comment type="function">
    <text evidence="6">Poorly processive, error-prone DNA polymerase involved in untargeted mutagenesis. Copies undamaged DNA at stalled replication forks, which arise in vivo from mismatched or misaligned primer ends. These misaligned primers can be extended by PolIV. Exhibits no 3'-5' exonuclease (proofreading) activity. May be involved in translesional synthesis, in conjunction with the beta clamp from PolIII.</text>
</comment>
<dbReference type="Pfam" id="PF00817">
    <property type="entry name" value="IMS"/>
    <property type="match status" value="1"/>
</dbReference>
<dbReference type="GO" id="GO:0005829">
    <property type="term" value="C:cytosol"/>
    <property type="evidence" value="ECO:0007669"/>
    <property type="project" value="TreeGrafter"/>
</dbReference>
<dbReference type="Pfam" id="PF11798">
    <property type="entry name" value="IMS_HHH"/>
    <property type="match status" value="1"/>
</dbReference>
<dbReference type="InterPro" id="IPR001126">
    <property type="entry name" value="UmuC"/>
</dbReference>
<dbReference type="Gene3D" id="3.30.70.270">
    <property type="match status" value="1"/>
</dbReference>
<dbReference type="GO" id="GO:0006281">
    <property type="term" value="P:DNA repair"/>
    <property type="evidence" value="ECO:0007669"/>
    <property type="project" value="UniProtKB-KW"/>
</dbReference>
<dbReference type="PROSITE" id="PS50173">
    <property type="entry name" value="UMUC"/>
    <property type="match status" value="1"/>
</dbReference>
<dbReference type="GO" id="GO:0003684">
    <property type="term" value="F:damaged DNA binding"/>
    <property type="evidence" value="ECO:0007669"/>
    <property type="project" value="InterPro"/>
</dbReference>
<dbReference type="InterPro" id="IPR024728">
    <property type="entry name" value="PolY_HhH_motif"/>
</dbReference>
<feature type="domain" description="UmuC" evidence="7">
    <location>
        <begin position="6"/>
        <end position="191"/>
    </location>
</feature>
<evidence type="ECO:0000256" key="2">
    <source>
        <dbReference type="ARBA" id="ARBA00022763"/>
    </source>
</evidence>
<keyword evidence="5" id="KW-0742">SOS response</keyword>
<dbReference type="InterPro" id="IPR025188">
    <property type="entry name" value="DUF4113"/>
</dbReference>
<dbReference type="Proteomes" id="UP000235739">
    <property type="component" value="Unassembled WGS sequence"/>
</dbReference>
<dbReference type="SUPFAM" id="SSF56672">
    <property type="entry name" value="DNA/RNA polymerases"/>
    <property type="match status" value="1"/>
</dbReference>
<evidence type="ECO:0000313" key="8">
    <source>
        <dbReference type="EMBL" id="PMQ19476.1"/>
    </source>
</evidence>
<gene>
    <name evidence="8" type="ORF">CIK84_12375</name>
</gene>
<dbReference type="Pfam" id="PF13438">
    <property type="entry name" value="DUF4113"/>
    <property type="match status" value="1"/>
</dbReference>
<evidence type="ECO:0000256" key="4">
    <source>
        <dbReference type="ARBA" id="ARBA00023204"/>
    </source>
</evidence>
<protein>
    <submittedName>
        <fullName evidence="8">DNA polymerase V subunit UmuC</fullName>
    </submittedName>
</protein>
<keyword evidence="3" id="KW-0741">SOS mutagenesis</keyword>
<dbReference type="InterPro" id="IPR043502">
    <property type="entry name" value="DNA/RNA_pol_sf"/>
</dbReference>
<dbReference type="InterPro" id="IPR043128">
    <property type="entry name" value="Rev_trsase/Diguanyl_cyclase"/>
</dbReference>
<comment type="caution">
    <text evidence="8">The sequence shown here is derived from an EMBL/GenBank/DDBJ whole genome shotgun (WGS) entry which is preliminary data.</text>
</comment>
<dbReference type="GO" id="GO:0009432">
    <property type="term" value="P:SOS response"/>
    <property type="evidence" value="ECO:0007669"/>
    <property type="project" value="UniProtKB-KW"/>
</dbReference>
<dbReference type="CDD" id="cd01700">
    <property type="entry name" value="PolY_Pol_V_umuC"/>
    <property type="match status" value="1"/>
</dbReference>
<reference evidence="8 9" key="1">
    <citation type="journal article" date="2017" name="Elife">
        <title>Extensive horizontal gene transfer in cheese-associated bacteria.</title>
        <authorList>
            <person name="Bonham K.S."/>
            <person name="Wolfe B.E."/>
            <person name="Dutton R.J."/>
        </authorList>
    </citation>
    <scope>NUCLEOTIDE SEQUENCE [LARGE SCALE GENOMIC DNA]</scope>
    <source>
        <strain evidence="8 9">JB182</strain>
    </source>
</reference>
<proteinExistence type="inferred from homology"/>
<dbReference type="InterPro" id="IPR017961">
    <property type="entry name" value="DNA_pol_Y-fam_little_finger"/>
</dbReference>
<evidence type="ECO:0000256" key="3">
    <source>
        <dbReference type="ARBA" id="ARBA00023199"/>
    </source>
</evidence>
<evidence type="ECO:0000313" key="9">
    <source>
        <dbReference type="Proteomes" id="UP000235739"/>
    </source>
</evidence>
<dbReference type="GO" id="GO:0003887">
    <property type="term" value="F:DNA-directed DNA polymerase activity"/>
    <property type="evidence" value="ECO:0007669"/>
    <property type="project" value="TreeGrafter"/>
</dbReference>
<dbReference type="GO" id="GO:0042276">
    <property type="term" value="P:error-prone translesion synthesis"/>
    <property type="evidence" value="ECO:0007669"/>
    <property type="project" value="TreeGrafter"/>
</dbReference>
<accession>A0A2N7S015</accession>